<evidence type="ECO:0000256" key="1">
    <source>
        <dbReference type="SAM" id="MobiDB-lite"/>
    </source>
</evidence>
<reference evidence="2 3" key="1">
    <citation type="journal article" date="2018" name="Cell">
        <title>The Chara Genome: Secondary Complexity and Implications for Plant Terrestrialization.</title>
        <authorList>
            <person name="Nishiyama T."/>
            <person name="Sakayama H."/>
            <person name="Vries J.D."/>
            <person name="Buschmann H."/>
            <person name="Saint-Marcoux D."/>
            <person name="Ullrich K.K."/>
            <person name="Haas F.B."/>
            <person name="Vanderstraeten L."/>
            <person name="Becker D."/>
            <person name="Lang D."/>
            <person name="Vosolsobe S."/>
            <person name="Rombauts S."/>
            <person name="Wilhelmsson P.K.I."/>
            <person name="Janitza P."/>
            <person name="Kern R."/>
            <person name="Heyl A."/>
            <person name="Rumpler F."/>
            <person name="Villalobos L.I.A.C."/>
            <person name="Clay J.M."/>
            <person name="Skokan R."/>
            <person name="Toyoda A."/>
            <person name="Suzuki Y."/>
            <person name="Kagoshima H."/>
            <person name="Schijlen E."/>
            <person name="Tajeshwar N."/>
            <person name="Catarino B."/>
            <person name="Hetherington A.J."/>
            <person name="Saltykova A."/>
            <person name="Bonnot C."/>
            <person name="Breuninger H."/>
            <person name="Symeonidi A."/>
            <person name="Radhakrishnan G.V."/>
            <person name="Van Nieuwerburgh F."/>
            <person name="Deforce D."/>
            <person name="Chang C."/>
            <person name="Karol K.G."/>
            <person name="Hedrich R."/>
            <person name="Ulvskov P."/>
            <person name="Glockner G."/>
            <person name="Delwiche C.F."/>
            <person name="Petrasek J."/>
            <person name="Van de Peer Y."/>
            <person name="Friml J."/>
            <person name="Beilby M."/>
            <person name="Dolan L."/>
            <person name="Kohara Y."/>
            <person name="Sugano S."/>
            <person name="Fujiyama A."/>
            <person name="Delaux P.-M."/>
            <person name="Quint M."/>
            <person name="TheiBen G."/>
            <person name="Hagemann M."/>
            <person name="Harholt J."/>
            <person name="Dunand C."/>
            <person name="Zachgo S."/>
            <person name="Langdale J."/>
            <person name="Maumus F."/>
            <person name="Straeten D.V.D."/>
            <person name="Gould S.B."/>
            <person name="Rensing S.A."/>
        </authorList>
    </citation>
    <scope>NUCLEOTIDE SEQUENCE [LARGE SCALE GENOMIC DNA]</scope>
    <source>
        <strain evidence="2 3">S276</strain>
    </source>
</reference>
<feature type="region of interest" description="Disordered" evidence="1">
    <location>
        <begin position="142"/>
        <end position="180"/>
    </location>
</feature>
<organism evidence="2 3">
    <name type="scientific">Chara braunii</name>
    <name type="common">Braun's stonewort</name>
    <dbReference type="NCBI Taxonomy" id="69332"/>
    <lineage>
        <taxon>Eukaryota</taxon>
        <taxon>Viridiplantae</taxon>
        <taxon>Streptophyta</taxon>
        <taxon>Charophyceae</taxon>
        <taxon>Charales</taxon>
        <taxon>Characeae</taxon>
        <taxon>Chara</taxon>
    </lineage>
</organism>
<comment type="caution">
    <text evidence="2">The sequence shown here is derived from an EMBL/GenBank/DDBJ whole genome shotgun (WGS) entry which is preliminary data.</text>
</comment>
<accession>A0A388MDV2</accession>
<gene>
    <name evidence="2" type="ORF">CBR_g56909</name>
</gene>
<dbReference type="Gramene" id="GBG92748">
    <property type="protein sequence ID" value="GBG92748"/>
    <property type="gene ID" value="CBR_g56909"/>
</dbReference>
<protein>
    <submittedName>
        <fullName evidence="2">Uncharacterized protein</fullName>
    </submittedName>
</protein>
<dbReference type="EMBL" id="BFEA01001127">
    <property type="protein sequence ID" value="GBG92748.1"/>
    <property type="molecule type" value="Genomic_DNA"/>
</dbReference>
<feature type="compositionally biased region" description="Basic and acidic residues" evidence="1">
    <location>
        <begin position="68"/>
        <end position="84"/>
    </location>
</feature>
<evidence type="ECO:0000313" key="3">
    <source>
        <dbReference type="Proteomes" id="UP000265515"/>
    </source>
</evidence>
<name>A0A388MDV2_CHABU</name>
<feature type="region of interest" description="Disordered" evidence="1">
    <location>
        <begin position="213"/>
        <end position="286"/>
    </location>
</feature>
<sequence>MTACFTLIRKSRRAGDGYGRNTAEVEISTPESKVAVHEQKEENIKSERVLQPPLEAEARNLTVVGMGARKERSGRSGSEPDHSKGMGNGRILRFEPDVADHRMEEAVAVGDEICLYSESANTVSELETDATAWMAEMLMLEERSEPSGSGNAKEEQRDGGTVKLFGTQQSDGKGGGIWAKGCERSRSSEYENDERTHHDAERIKALEKEVSDLMAEKAESNETLERSTSSVHEENEQSHEEKIRQLKSEVSNLAAEREDLRGRYEQSGSEHKESESKSVPTGSSSWMLRGQYWKGDLRNPCLEFKN</sequence>
<feature type="compositionally biased region" description="Basic and acidic residues" evidence="1">
    <location>
        <begin position="213"/>
        <end position="247"/>
    </location>
</feature>
<evidence type="ECO:0000313" key="2">
    <source>
        <dbReference type="EMBL" id="GBG92748.1"/>
    </source>
</evidence>
<feature type="region of interest" description="Disordered" evidence="1">
    <location>
        <begin position="66"/>
        <end position="90"/>
    </location>
</feature>
<keyword evidence="3" id="KW-1185">Reference proteome</keyword>
<dbReference type="Proteomes" id="UP000265515">
    <property type="component" value="Unassembled WGS sequence"/>
</dbReference>
<dbReference type="AlphaFoldDB" id="A0A388MDV2"/>
<proteinExistence type="predicted"/>
<feature type="compositionally biased region" description="Basic and acidic residues" evidence="1">
    <location>
        <begin position="255"/>
        <end position="276"/>
    </location>
</feature>